<gene>
    <name evidence="1" type="ORF">LKD40_10360</name>
</gene>
<dbReference type="AlphaFoldDB" id="A0AAW4WFL1"/>
<reference evidence="1 2" key="1">
    <citation type="submission" date="2021-10" db="EMBL/GenBank/DDBJ databases">
        <title>Anaerobic single-cell dispensing facilitates the cultivation of human gut bacteria.</title>
        <authorList>
            <person name="Afrizal A."/>
        </authorList>
    </citation>
    <scope>NUCLEOTIDE SEQUENCE [LARGE SCALE GENOMIC DNA]</scope>
    <source>
        <strain evidence="1 2">CLA-AA-H217</strain>
    </source>
</reference>
<dbReference type="SUPFAM" id="SSF52540">
    <property type="entry name" value="P-loop containing nucleoside triphosphate hydrolases"/>
    <property type="match status" value="1"/>
</dbReference>
<comment type="caution">
    <text evidence="1">The sequence shown here is derived from an EMBL/GenBank/DDBJ whole genome shotgun (WGS) entry which is preliminary data.</text>
</comment>
<proteinExistence type="predicted"/>
<evidence type="ECO:0000313" key="2">
    <source>
        <dbReference type="Proteomes" id="UP001198612"/>
    </source>
</evidence>
<sequence length="484" mass="56596">MKAISIYALTRNQNMECVQKLERQLSGRDFFLRIKEWELESMKALVKQLELHMEEVYKLRLFYSFQIPKLGKEFDLLQIKDDQIVNIELKSGSVSDEAIRRQLIQNRYYLSVFGKSILSYTYISSEDRLVRLTNHDHIVEGDWKQLCIALGKESPDYEGDIEDLFQAELYLISPLTEPERFLKKEYFLTSQQRDIERQILKRIRGERGGYFWFSGLPGTGKTLLLYDIAMKLSVRQRVCIIHCGEAGKEWKILHERLRRIDFLADTQLDGTTDLGCYSSILVDEAHLLSLEKLSVLLTWSEHRPVIFSSDSEDVISPEEIDRSIVESLGNLPEIQKFHLTNRIRTNAELSSFIQNMMHLPEKRSPRWYPHIVVMYANNDSEAEKLLHDLVRQGFKERTEEASGQPGVQAVRPEEKIVVLLDEQYYYDENGYLRSRCSSGEYSNVRSLFHLLNQAKKSLALVVKENMAVYEVLLEILQMKKKHIR</sequence>
<dbReference type="Gene3D" id="3.40.50.300">
    <property type="entry name" value="P-loop containing nucleotide triphosphate hydrolases"/>
    <property type="match status" value="1"/>
</dbReference>
<keyword evidence="1" id="KW-0067">ATP-binding</keyword>
<dbReference type="EMBL" id="JAJEQQ010000014">
    <property type="protein sequence ID" value="MCC2228201.1"/>
    <property type="molecule type" value="Genomic_DNA"/>
</dbReference>
<name>A0AAW4WFL1_9FIRM</name>
<keyword evidence="1" id="KW-0547">Nucleotide-binding</keyword>
<dbReference type="RefSeq" id="WP_227588798.1">
    <property type="nucleotide sequence ID" value="NZ_JAJEQQ010000014.1"/>
</dbReference>
<evidence type="ECO:0000313" key="1">
    <source>
        <dbReference type="EMBL" id="MCC2228201.1"/>
    </source>
</evidence>
<protein>
    <submittedName>
        <fullName evidence="1">ATP-binding protein</fullName>
    </submittedName>
</protein>
<dbReference type="Proteomes" id="UP001198612">
    <property type="component" value="Unassembled WGS sequence"/>
</dbReference>
<dbReference type="InterPro" id="IPR027417">
    <property type="entry name" value="P-loop_NTPase"/>
</dbReference>
<organism evidence="1 2">
    <name type="scientific">Blautia fusiformis</name>
    <dbReference type="NCBI Taxonomy" id="2881264"/>
    <lineage>
        <taxon>Bacteria</taxon>
        <taxon>Bacillati</taxon>
        <taxon>Bacillota</taxon>
        <taxon>Clostridia</taxon>
        <taxon>Lachnospirales</taxon>
        <taxon>Lachnospiraceae</taxon>
        <taxon>Blautia</taxon>
    </lineage>
</organism>
<keyword evidence="2" id="KW-1185">Reference proteome</keyword>
<accession>A0AAW4WFL1</accession>
<dbReference type="GO" id="GO:0005524">
    <property type="term" value="F:ATP binding"/>
    <property type="evidence" value="ECO:0007669"/>
    <property type="project" value="UniProtKB-KW"/>
</dbReference>